<dbReference type="AlphaFoldDB" id="A0A326RW34"/>
<dbReference type="InterPro" id="IPR018739">
    <property type="entry name" value="DUF2281"/>
</dbReference>
<dbReference type="OrthoDB" id="1365620at2"/>
<dbReference type="EMBL" id="QKTX01000002">
    <property type="protein sequence ID" value="PZV86280.1"/>
    <property type="molecule type" value="Genomic_DNA"/>
</dbReference>
<organism evidence="2 3">
    <name type="scientific">Algoriphagus aquaeductus</name>
    <dbReference type="NCBI Taxonomy" id="475299"/>
    <lineage>
        <taxon>Bacteria</taxon>
        <taxon>Pseudomonadati</taxon>
        <taxon>Bacteroidota</taxon>
        <taxon>Cytophagia</taxon>
        <taxon>Cytophagales</taxon>
        <taxon>Cyclobacteriaceae</taxon>
        <taxon>Algoriphagus</taxon>
    </lineage>
</organism>
<comment type="caution">
    <text evidence="2">The sequence shown here is derived from an EMBL/GenBank/DDBJ whole genome shotgun (WGS) entry which is preliminary data.</text>
</comment>
<accession>A0A326RW34</accession>
<dbReference type="Pfam" id="PF10047">
    <property type="entry name" value="DUF2281"/>
    <property type="match status" value="1"/>
</dbReference>
<feature type="domain" description="DUF2281" evidence="1">
    <location>
        <begin position="11"/>
        <end position="37"/>
    </location>
</feature>
<reference evidence="2 3" key="1">
    <citation type="submission" date="2018-06" db="EMBL/GenBank/DDBJ databases">
        <title>Genomic Encyclopedia of Archaeal and Bacterial Type Strains, Phase II (KMG-II): from individual species to whole genera.</title>
        <authorList>
            <person name="Goeker M."/>
        </authorList>
    </citation>
    <scope>NUCLEOTIDE SEQUENCE [LARGE SCALE GENOMIC DNA]</scope>
    <source>
        <strain evidence="2 3">T4</strain>
    </source>
</reference>
<dbReference type="Proteomes" id="UP000248917">
    <property type="component" value="Unassembled WGS sequence"/>
</dbReference>
<evidence type="ECO:0000313" key="3">
    <source>
        <dbReference type="Proteomes" id="UP000248917"/>
    </source>
</evidence>
<evidence type="ECO:0000259" key="1">
    <source>
        <dbReference type="Pfam" id="PF10047"/>
    </source>
</evidence>
<evidence type="ECO:0000313" key="2">
    <source>
        <dbReference type="EMBL" id="PZV86280.1"/>
    </source>
</evidence>
<sequence>MTRESLIQKTLQHLEQLPDQKVKEVSDFAEFLLFKIDNQILTEGIQKMVSEYKSFDFLEDDEEIYSEEDLKEKYK</sequence>
<dbReference type="RefSeq" id="WP_111391435.1">
    <property type="nucleotide sequence ID" value="NZ_QKTX01000002.1"/>
</dbReference>
<proteinExistence type="predicted"/>
<keyword evidence="3" id="KW-1185">Reference proteome</keyword>
<name>A0A326RW34_9BACT</name>
<gene>
    <name evidence="2" type="ORF">CLV31_102178</name>
</gene>
<protein>
    <submittedName>
        <fullName evidence="2">Uncharacterized protein DUF2281</fullName>
    </submittedName>
</protein>